<dbReference type="InterPro" id="IPR021215">
    <property type="entry name" value="DUF2752"/>
</dbReference>
<feature type="transmembrane region" description="Helical" evidence="1">
    <location>
        <begin position="71"/>
        <end position="91"/>
    </location>
</feature>
<keyword evidence="1" id="KW-0472">Membrane</keyword>
<dbReference type="EMBL" id="JADIND010000131">
    <property type="protein sequence ID" value="MBO8430958.1"/>
    <property type="molecule type" value="Genomic_DNA"/>
</dbReference>
<evidence type="ECO:0000313" key="2">
    <source>
        <dbReference type="EMBL" id="MBO8430958.1"/>
    </source>
</evidence>
<evidence type="ECO:0000256" key="1">
    <source>
        <dbReference type="SAM" id="Phobius"/>
    </source>
</evidence>
<protein>
    <submittedName>
        <fullName evidence="2">DUF2752 domain-containing protein</fullName>
    </submittedName>
</protein>
<comment type="caution">
    <text evidence="2">The sequence shown here is derived from an EMBL/GenBank/DDBJ whole genome shotgun (WGS) entry which is preliminary data.</text>
</comment>
<reference evidence="2" key="1">
    <citation type="submission" date="2020-10" db="EMBL/GenBank/DDBJ databases">
        <authorList>
            <person name="Gilroy R."/>
        </authorList>
    </citation>
    <scope>NUCLEOTIDE SEQUENCE</scope>
    <source>
        <strain evidence="2">10192</strain>
    </source>
</reference>
<dbReference type="AlphaFoldDB" id="A0A9D9H154"/>
<organism evidence="2 3">
    <name type="scientific">Candidatus Scatousia excrementipullorum</name>
    <dbReference type="NCBI Taxonomy" id="2840936"/>
    <lineage>
        <taxon>Bacteria</taxon>
        <taxon>Candidatus Scatousia</taxon>
    </lineage>
</organism>
<name>A0A9D9H154_9BACT</name>
<gene>
    <name evidence="2" type="ORF">IAC76_06175</name>
</gene>
<dbReference type="Proteomes" id="UP000823632">
    <property type="component" value="Unassembled WGS sequence"/>
</dbReference>
<keyword evidence="1" id="KW-1133">Transmembrane helix</keyword>
<proteinExistence type="predicted"/>
<accession>A0A9D9H154</accession>
<reference evidence="2" key="2">
    <citation type="journal article" date="2021" name="PeerJ">
        <title>Extensive microbial diversity within the chicken gut microbiome revealed by metagenomics and culture.</title>
        <authorList>
            <person name="Gilroy R."/>
            <person name="Ravi A."/>
            <person name="Getino M."/>
            <person name="Pursley I."/>
            <person name="Horton D.L."/>
            <person name="Alikhan N.F."/>
            <person name="Baker D."/>
            <person name="Gharbi K."/>
            <person name="Hall N."/>
            <person name="Watson M."/>
            <person name="Adriaenssens E.M."/>
            <person name="Foster-Nyarko E."/>
            <person name="Jarju S."/>
            <person name="Secka A."/>
            <person name="Antonio M."/>
            <person name="Oren A."/>
            <person name="Chaudhuri R.R."/>
            <person name="La Ragione R."/>
            <person name="Hildebrand F."/>
            <person name="Pallen M.J."/>
        </authorList>
    </citation>
    <scope>NUCLEOTIDE SEQUENCE</scope>
    <source>
        <strain evidence="2">10192</strain>
    </source>
</reference>
<sequence length="99" mass="11422">MVLQVNKQLVKFIFILLLPVFFYIAVKILMHTGGKTVCIWKILTHHNCPGCGITRAFNALFEGRFLDAYNFNPKIVIVAPLMFFLWIVLIIKNCSKINH</sequence>
<keyword evidence="1" id="KW-0812">Transmembrane</keyword>
<dbReference type="Pfam" id="PF10825">
    <property type="entry name" value="DUF2752"/>
    <property type="match status" value="1"/>
</dbReference>
<evidence type="ECO:0000313" key="3">
    <source>
        <dbReference type="Proteomes" id="UP000823632"/>
    </source>
</evidence>
<feature type="transmembrane region" description="Helical" evidence="1">
    <location>
        <begin position="12"/>
        <end position="30"/>
    </location>
</feature>